<evidence type="ECO:0000313" key="3">
    <source>
        <dbReference type="EMBL" id="EEU33624.1"/>
    </source>
</evidence>
<dbReference type="CDD" id="cd08348">
    <property type="entry name" value="BphC2-C3-RGP6_C_like"/>
    <property type="match status" value="1"/>
</dbReference>
<sequence>MAATLEPSNSIVLSPTSLCHVVLRTVPDKFPAMVHFWACALGARITWKNDFLCFLTYDDEHHRIAILGRTGTAPHPPGEVSNRSGLAHIAFGYDSLSDLLVAYGQRKTAGILPVWSVNHGPTTSIYYQDPDGNELETQVDNFETPSEATDFMNSPQWAENPIGADIDPDDIWDRLRSGESEASLKMRQPVGRRTKR</sequence>
<dbReference type="eggNOG" id="ENOG502SNCW">
    <property type="taxonomic scope" value="Eukaryota"/>
</dbReference>
<name>C7ZQT2_FUSV7</name>
<accession>C7ZQT2</accession>
<dbReference type="Proteomes" id="UP000005206">
    <property type="component" value="Unassembled WGS sequence"/>
</dbReference>
<dbReference type="AlphaFoldDB" id="C7ZQT2"/>
<dbReference type="GeneID" id="9666857"/>
<evidence type="ECO:0000259" key="2">
    <source>
        <dbReference type="PROSITE" id="PS51819"/>
    </source>
</evidence>
<dbReference type="InterPro" id="IPR004360">
    <property type="entry name" value="Glyas_Fos-R_dOase_dom"/>
</dbReference>
<dbReference type="EMBL" id="GG699010">
    <property type="protein sequence ID" value="EEU33624.1"/>
    <property type="molecule type" value="Genomic_DNA"/>
</dbReference>
<evidence type="ECO:0000256" key="1">
    <source>
        <dbReference type="SAM" id="MobiDB-lite"/>
    </source>
</evidence>
<dbReference type="VEuPathDB" id="FungiDB:NECHADRAFT_56381"/>
<feature type="region of interest" description="Disordered" evidence="1">
    <location>
        <begin position="151"/>
        <end position="196"/>
    </location>
</feature>
<dbReference type="InterPro" id="IPR029068">
    <property type="entry name" value="Glyas_Bleomycin-R_OHBP_Dase"/>
</dbReference>
<dbReference type="InterPro" id="IPR037523">
    <property type="entry name" value="VOC_core"/>
</dbReference>
<dbReference type="RefSeq" id="XP_003039337.1">
    <property type="nucleotide sequence ID" value="XM_003039291.1"/>
</dbReference>
<gene>
    <name evidence="3" type="ORF">NECHADRAFT_56381</name>
</gene>
<dbReference type="OMA" id="EITTHSW"/>
<proteinExistence type="predicted"/>
<keyword evidence="4" id="KW-1185">Reference proteome</keyword>
<feature type="domain" description="VOC" evidence="2">
    <location>
        <begin position="17"/>
        <end position="140"/>
    </location>
</feature>
<dbReference type="InParanoid" id="C7ZQT2"/>
<evidence type="ECO:0000313" key="4">
    <source>
        <dbReference type="Proteomes" id="UP000005206"/>
    </source>
</evidence>
<dbReference type="Pfam" id="PF00903">
    <property type="entry name" value="Glyoxalase"/>
    <property type="match status" value="1"/>
</dbReference>
<organism evidence="3 4">
    <name type="scientific">Fusarium vanettenii (strain ATCC MYA-4622 / CBS 123669 / FGSC 9596 / NRRL 45880 / 77-13-4)</name>
    <name type="common">Fusarium solani subsp. pisi</name>
    <dbReference type="NCBI Taxonomy" id="660122"/>
    <lineage>
        <taxon>Eukaryota</taxon>
        <taxon>Fungi</taxon>
        <taxon>Dikarya</taxon>
        <taxon>Ascomycota</taxon>
        <taxon>Pezizomycotina</taxon>
        <taxon>Sordariomycetes</taxon>
        <taxon>Hypocreomycetidae</taxon>
        <taxon>Hypocreales</taxon>
        <taxon>Nectriaceae</taxon>
        <taxon>Fusarium</taxon>
        <taxon>Fusarium solani species complex</taxon>
        <taxon>Fusarium vanettenii</taxon>
    </lineage>
</organism>
<protein>
    <recommendedName>
        <fullName evidence="2">VOC domain-containing protein</fullName>
    </recommendedName>
</protein>
<dbReference type="PROSITE" id="PS51819">
    <property type="entry name" value="VOC"/>
    <property type="match status" value="1"/>
</dbReference>
<dbReference type="Gene3D" id="3.10.180.10">
    <property type="entry name" value="2,3-Dihydroxybiphenyl 1,2-Dioxygenase, domain 1"/>
    <property type="match status" value="1"/>
</dbReference>
<dbReference type="SUPFAM" id="SSF54593">
    <property type="entry name" value="Glyoxalase/Bleomycin resistance protein/Dihydroxybiphenyl dioxygenase"/>
    <property type="match status" value="1"/>
</dbReference>
<feature type="compositionally biased region" description="Basic and acidic residues" evidence="1">
    <location>
        <begin position="171"/>
        <end position="184"/>
    </location>
</feature>
<dbReference type="HOGENOM" id="CLU_098384_0_0_1"/>
<dbReference type="KEGG" id="nhe:NECHADRAFT_56381"/>
<reference evidence="3 4" key="1">
    <citation type="journal article" date="2009" name="PLoS Genet.">
        <title>The genome of Nectria haematococca: contribution of supernumerary chromosomes to gene expansion.</title>
        <authorList>
            <person name="Coleman J.J."/>
            <person name="Rounsley S.D."/>
            <person name="Rodriguez-Carres M."/>
            <person name="Kuo A."/>
            <person name="Wasmann C.C."/>
            <person name="Grimwood J."/>
            <person name="Schmutz J."/>
            <person name="Taga M."/>
            <person name="White G.J."/>
            <person name="Zhou S."/>
            <person name="Schwartz D.C."/>
            <person name="Freitag M."/>
            <person name="Ma L.J."/>
            <person name="Danchin E.G."/>
            <person name="Henrissat B."/>
            <person name="Coutinho P.M."/>
            <person name="Nelson D.R."/>
            <person name="Straney D."/>
            <person name="Napoli C.A."/>
            <person name="Barker B.M."/>
            <person name="Gribskov M."/>
            <person name="Rep M."/>
            <person name="Kroken S."/>
            <person name="Molnar I."/>
            <person name="Rensing C."/>
            <person name="Kennell J.C."/>
            <person name="Zamora J."/>
            <person name="Farman M.L."/>
            <person name="Selker E.U."/>
            <person name="Salamov A."/>
            <person name="Shapiro H."/>
            <person name="Pangilinan J."/>
            <person name="Lindquist E."/>
            <person name="Lamers C."/>
            <person name="Grigoriev I.V."/>
            <person name="Geiser D.M."/>
            <person name="Covert S.F."/>
            <person name="Temporini E."/>
            <person name="Vanetten H.D."/>
        </authorList>
    </citation>
    <scope>NUCLEOTIDE SEQUENCE [LARGE SCALE GENOMIC DNA]</scope>
    <source>
        <strain evidence="4">ATCC MYA-4622 / CBS 123669 / FGSC 9596 / NRRL 45880 / 77-13-4</strain>
    </source>
</reference>
<dbReference type="OrthoDB" id="5371818at2759"/>